<sequence length="211" mass="24376">MSSDDDDGIKPFFLWCMRCQLRCARNYEPKADCPFEIDCCYVADGPICYHQCSCSKTKCEIAAPGMLGNGWDYSQTLRWTAGFWDNREDNKDENNWSELVRSGVASVLNDLNRAFYETVTVYRRKHGLEVDGHDAEMAYCSFVEKRRQLLVHLPCYRSSKLLRLLPGEPGYIMWMVALRVFTEKVENDIIFCAFLRGLDDIEACKMVDKAL</sequence>
<evidence type="ECO:0000313" key="1">
    <source>
        <dbReference type="EMBL" id="KAE8375561.1"/>
    </source>
</evidence>
<protein>
    <submittedName>
        <fullName evidence="1">Uncharacterized protein</fullName>
    </submittedName>
</protein>
<reference evidence="1 2" key="1">
    <citation type="submission" date="2019-04" db="EMBL/GenBank/DDBJ databases">
        <title>Friends and foes A comparative genomics studyof 23 Aspergillus species from section Flavi.</title>
        <authorList>
            <consortium name="DOE Joint Genome Institute"/>
            <person name="Kjaerbolling I."/>
            <person name="Vesth T."/>
            <person name="Frisvad J.C."/>
            <person name="Nybo J.L."/>
            <person name="Theobald S."/>
            <person name="Kildgaard S."/>
            <person name="Isbrandt T."/>
            <person name="Kuo A."/>
            <person name="Sato A."/>
            <person name="Lyhne E.K."/>
            <person name="Kogle M.E."/>
            <person name="Wiebenga A."/>
            <person name="Kun R.S."/>
            <person name="Lubbers R.J."/>
            <person name="Makela M.R."/>
            <person name="Barry K."/>
            <person name="Chovatia M."/>
            <person name="Clum A."/>
            <person name="Daum C."/>
            <person name="Haridas S."/>
            <person name="He G."/>
            <person name="LaButti K."/>
            <person name="Lipzen A."/>
            <person name="Mondo S."/>
            <person name="Riley R."/>
            <person name="Salamov A."/>
            <person name="Simmons B.A."/>
            <person name="Magnuson J.K."/>
            <person name="Henrissat B."/>
            <person name="Mortensen U.H."/>
            <person name="Larsen T.O."/>
            <person name="Devries R.P."/>
            <person name="Grigoriev I.V."/>
            <person name="Machida M."/>
            <person name="Baker S.E."/>
            <person name="Andersen M.R."/>
        </authorList>
    </citation>
    <scope>NUCLEOTIDE SEQUENCE [LARGE SCALE GENOMIC DNA]</scope>
    <source>
        <strain evidence="1 2">IBT 29228</strain>
    </source>
</reference>
<dbReference type="Proteomes" id="UP000326198">
    <property type="component" value="Unassembled WGS sequence"/>
</dbReference>
<accession>A0A5N7B0P8</accession>
<name>A0A5N7B0P8_9EURO</name>
<keyword evidence="2" id="KW-1185">Reference proteome</keyword>
<proteinExistence type="predicted"/>
<evidence type="ECO:0000313" key="2">
    <source>
        <dbReference type="Proteomes" id="UP000326198"/>
    </source>
</evidence>
<dbReference type="EMBL" id="ML736258">
    <property type="protein sequence ID" value="KAE8375561.1"/>
    <property type="molecule type" value="Genomic_DNA"/>
</dbReference>
<dbReference type="OrthoDB" id="4490934at2759"/>
<gene>
    <name evidence="1" type="ORF">BDV26DRAFT_283382</name>
</gene>
<organism evidence="1 2">
    <name type="scientific">Aspergillus bertholletiae</name>
    <dbReference type="NCBI Taxonomy" id="1226010"/>
    <lineage>
        <taxon>Eukaryota</taxon>
        <taxon>Fungi</taxon>
        <taxon>Dikarya</taxon>
        <taxon>Ascomycota</taxon>
        <taxon>Pezizomycotina</taxon>
        <taxon>Eurotiomycetes</taxon>
        <taxon>Eurotiomycetidae</taxon>
        <taxon>Eurotiales</taxon>
        <taxon>Aspergillaceae</taxon>
        <taxon>Aspergillus</taxon>
        <taxon>Aspergillus subgen. Circumdati</taxon>
    </lineage>
</organism>
<dbReference type="AlphaFoldDB" id="A0A5N7B0P8"/>